<dbReference type="SUPFAM" id="SSF52317">
    <property type="entry name" value="Class I glutamine amidotransferase-like"/>
    <property type="match status" value="1"/>
</dbReference>
<dbReference type="OrthoDB" id="9794816at2"/>
<dbReference type="InterPro" id="IPR044992">
    <property type="entry name" value="ChyE-like"/>
</dbReference>
<dbReference type="PANTHER" id="PTHR42695:SF5">
    <property type="entry name" value="GLUTAMINE AMIDOTRANSFERASE YLR126C-RELATED"/>
    <property type="match status" value="1"/>
</dbReference>
<dbReference type="GO" id="GO:0005829">
    <property type="term" value="C:cytosol"/>
    <property type="evidence" value="ECO:0007669"/>
    <property type="project" value="TreeGrafter"/>
</dbReference>
<sequence>MKRPVLLVVHQKHSDPGRVGMRLRTLGNQVEICRHACGDPLPEDFDAYRGVVVFGGPMSANDDHEPFIRSELDWIPRAVESGAPFLGICLGAQLLARAGGAAVRAHPEGLVEIGYYPVRATEAGQDLFPNEMHIFQWHREGFELPAEAALLATGDVYRNQAFSLGDHAIGIQFHPEVTEQMNRRWLIGGAERLGLPNAQQPEAHIAGRRQHDIFVDEWVDDFLSQWLARDAREAG</sequence>
<name>A0A2M9FZI6_9PROT</name>
<protein>
    <recommendedName>
        <fullName evidence="1">Glutamine amidotransferase domain-containing protein</fullName>
    </recommendedName>
</protein>
<evidence type="ECO:0000259" key="1">
    <source>
        <dbReference type="Pfam" id="PF00117"/>
    </source>
</evidence>
<comment type="caution">
    <text evidence="2">The sequence shown here is derived from an EMBL/GenBank/DDBJ whole genome shotgun (WGS) entry which is preliminary data.</text>
</comment>
<dbReference type="EMBL" id="PHIG01000038">
    <property type="protein sequence ID" value="PJK28882.1"/>
    <property type="molecule type" value="Genomic_DNA"/>
</dbReference>
<proteinExistence type="predicted"/>
<reference evidence="2 3" key="1">
    <citation type="submission" date="2017-11" db="EMBL/GenBank/DDBJ databases">
        <title>Draft genome sequence of Rhizobiales bacterium SY3-13.</title>
        <authorList>
            <person name="Sun C."/>
        </authorList>
    </citation>
    <scope>NUCLEOTIDE SEQUENCE [LARGE SCALE GENOMIC DNA]</scope>
    <source>
        <strain evidence="2 3">SY3-13</strain>
    </source>
</reference>
<feature type="domain" description="Glutamine amidotransferase" evidence="1">
    <location>
        <begin position="22"/>
        <end position="181"/>
    </location>
</feature>
<dbReference type="InterPro" id="IPR029062">
    <property type="entry name" value="Class_I_gatase-like"/>
</dbReference>
<dbReference type="InterPro" id="IPR017926">
    <property type="entry name" value="GATASE"/>
</dbReference>
<evidence type="ECO:0000313" key="3">
    <source>
        <dbReference type="Proteomes" id="UP000229498"/>
    </source>
</evidence>
<accession>A0A2M9FZI6</accession>
<dbReference type="CDD" id="cd01741">
    <property type="entry name" value="GATase1_1"/>
    <property type="match status" value="1"/>
</dbReference>
<dbReference type="AlphaFoldDB" id="A0A2M9FZI6"/>
<dbReference type="PROSITE" id="PS51273">
    <property type="entry name" value="GATASE_TYPE_1"/>
    <property type="match status" value="1"/>
</dbReference>
<dbReference type="Proteomes" id="UP000229498">
    <property type="component" value="Unassembled WGS sequence"/>
</dbReference>
<dbReference type="PRINTS" id="PR00096">
    <property type="entry name" value="GATASE"/>
</dbReference>
<keyword evidence="3" id="KW-1185">Reference proteome</keyword>
<dbReference type="Gene3D" id="3.40.50.880">
    <property type="match status" value="1"/>
</dbReference>
<organism evidence="2 3">
    <name type="scientific">Minwuia thermotolerans</name>
    <dbReference type="NCBI Taxonomy" id="2056226"/>
    <lineage>
        <taxon>Bacteria</taxon>
        <taxon>Pseudomonadati</taxon>
        <taxon>Pseudomonadota</taxon>
        <taxon>Alphaproteobacteria</taxon>
        <taxon>Minwuiales</taxon>
        <taxon>Minwuiaceae</taxon>
        <taxon>Minwuia</taxon>
    </lineage>
</organism>
<dbReference type="Pfam" id="PF00117">
    <property type="entry name" value="GATase"/>
    <property type="match status" value="1"/>
</dbReference>
<evidence type="ECO:0000313" key="2">
    <source>
        <dbReference type="EMBL" id="PJK28882.1"/>
    </source>
</evidence>
<dbReference type="PANTHER" id="PTHR42695">
    <property type="entry name" value="GLUTAMINE AMIDOTRANSFERASE YLR126C-RELATED"/>
    <property type="match status" value="1"/>
</dbReference>
<gene>
    <name evidence="2" type="ORF">CVT23_14710</name>
</gene>
<dbReference type="RefSeq" id="WP_109794987.1">
    <property type="nucleotide sequence ID" value="NZ_PHIG01000038.1"/>
</dbReference>